<dbReference type="EMBL" id="JALJXV010000002">
    <property type="protein sequence ID" value="MCP1673903.1"/>
    <property type="molecule type" value="Genomic_DNA"/>
</dbReference>
<dbReference type="AlphaFoldDB" id="A0AAE3G3X5"/>
<gene>
    <name evidence="3" type="ORF">J2T57_001002</name>
</gene>
<dbReference type="InterPro" id="IPR011836">
    <property type="entry name" value="YhdP"/>
</dbReference>
<sequence>MAAPLRLALQAGRLLWLTGVVLLVMVALAITALRLAVWAAPEFRAQLDTAVSDAIGLPVHTGSLGLRLEGLNPYLVLDQVTVSGEDSRNSFQIERLELALDVRASLREQRPAIRELVLEQPDIIMQRDLAGQYAMAGVEPGPGFMAVIDQFLGDFLIQQTRIRVNDGRIVYEDPTRGEIYRLQNVDLRLVARPDGGRQLAGSMPLPPEFGEELAFVMEWGGDGLPLEQDIVRFYARGRGLQPELLERALAPPGESPMVGVAGDLEFWGNLQGGFPGLGPSRDDARRAVDVTVRGRDGSVHLPRLFRDVIPYDDLAAEVRWRGDGADWQLDVDEVLVNNEDGVTEGAVRIARQAGQPVFLDIRATAEGRDGNATRTGRYLPAAIMPARLVDWLDAAITSGTAERAKVLYHGYVNSFPFDAGQGRFSVIAETRGVRLAFWPEWEPLTDLDGTLRFENRAMRIIAHDGVIGGARVQGAEARIDSLGRSPLLIDGTLNGAGDDLWAFLRDMPVMPEAVAGIIDRFRLDGEHGLTLGLAIPFRGEPVTVDGTVHLLDGVMRYPERDINLTNLTGDVNFSNLGLQADGLVASLDGAAVSLSLDTVTEPGTSRIDLSADIDGLGMDAVAAQLPGLDFLEGRGDFGLHMTFPGFTGEAATPPVSLRLESDLIGVVSTLPRPAHKVADERLPFSLNMGIGERPGNLRFAAGERVTGIIGWSVDGMPERVGIGLARTASLPALEGMAVSGQADVVDLAGWLRRLQVGAGDGSAVEQDGEGVPLRGLDLEIGRLDVGTLGLPEVSVFGRRDDGDWRFNLEGSGVAGTLQWSGGPRPELQARLRHLVLAEPDGSESVAADDPGGVGGNGNDAATPRDWPALDVEITRLSVFGLELGASRLSGTRDSPGYRFDSIAISSPDLELHGDGVWQDDGAAGETQLRARGASDNVNAALTRLGYADAIRGGTARARVDLRWPGAPQDVALETLRGDMVVNLRDGQLVQVDPGAGRMLGLISVARLPQRLALNFSDLVSEGFSFDRIRGEFEFDSGIAIPRQLWLDGPAARIEAEGPIDLVAREYDQTVTVVPRSSSALPLLGGLVAGPPGAAALFLAQTVFSDQLDRATRFHYRLTGPWQAPDIRRISRIEASGGDPVRQRSSLQEGVDDAAGR</sequence>
<dbReference type="NCBIfam" id="TIGR02099">
    <property type="entry name" value="YhdP family protein"/>
    <property type="match status" value="1"/>
</dbReference>
<dbReference type="Proteomes" id="UP001205843">
    <property type="component" value="Unassembled WGS sequence"/>
</dbReference>
<feature type="region of interest" description="Disordered" evidence="1">
    <location>
        <begin position="1133"/>
        <end position="1156"/>
    </location>
</feature>
<accession>A0AAE3G3X5</accession>
<dbReference type="RefSeq" id="WP_253475178.1">
    <property type="nucleotide sequence ID" value="NZ_JALJXV010000002.1"/>
</dbReference>
<organism evidence="3 4">
    <name type="scientific">Natronocella acetinitrilica</name>
    <dbReference type="NCBI Taxonomy" id="414046"/>
    <lineage>
        <taxon>Bacteria</taxon>
        <taxon>Pseudomonadati</taxon>
        <taxon>Pseudomonadota</taxon>
        <taxon>Gammaproteobacteria</taxon>
        <taxon>Chromatiales</taxon>
        <taxon>Ectothiorhodospiraceae</taxon>
        <taxon>Natronocella</taxon>
    </lineage>
</organism>
<evidence type="ECO:0000313" key="3">
    <source>
        <dbReference type="EMBL" id="MCP1673903.1"/>
    </source>
</evidence>
<protein>
    <submittedName>
        <fullName evidence="3">Uncharacterized protein (TIGR02099 family)</fullName>
    </submittedName>
</protein>
<evidence type="ECO:0000256" key="1">
    <source>
        <dbReference type="SAM" id="MobiDB-lite"/>
    </source>
</evidence>
<feature type="domain" description="YhdP central" evidence="2">
    <location>
        <begin position="287"/>
        <end position="1126"/>
    </location>
</feature>
<reference evidence="3" key="1">
    <citation type="submission" date="2022-03" db="EMBL/GenBank/DDBJ databases">
        <title>Genomic Encyclopedia of Type Strains, Phase III (KMG-III): the genomes of soil and plant-associated and newly described type strains.</title>
        <authorList>
            <person name="Whitman W."/>
        </authorList>
    </citation>
    <scope>NUCLEOTIDE SEQUENCE</scope>
    <source>
        <strain evidence="3">ANL 6-2</strain>
    </source>
</reference>
<dbReference type="Pfam" id="PF13116">
    <property type="entry name" value="YhdP"/>
    <property type="match status" value="2"/>
</dbReference>
<keyword evidence="4" id="KW-1185">Reference proteome</keyword>
<evidence type="ECO:0000313" key="4">
    <source>
        <dbReference type="Proteomes" id="UP001205843"/>
    </source>
</evidence>
<dbReference type="InterPro" id="IPR025263">
    <property type="entry name" value="YhdP_central"/>
</dbReference>
<feature type="region of interest" description="Disordered" evidence="1">
    <location>
        <begin position="841"/>
        <end position="864"/>
    </location>
</feature>
<proteinExistence type="predicted"/>
<evidence type="ECO:0000259" key="2">
    <source>
        <dbReference type="Pfam" id="PF13116"/>
    </source>
</evidence>
<dbReference type="PANTHER" id="PTHR38690">
    <property type="entry name" value="PROTEASE-RELATED"/>
    <property type="match status" value="1"/>
</dbReference>
<name>A0AAE3G3X5_9GAMM</name>
<feature type="domain" description="YhdP central" evidence="2">
    <location>
        <begin position="4"/>
        <end position="273"/>
    </location>
</feature>
<comment type="caution">
    <text evidence="3">The sequence shown here is derived from an EMBL/GenBank/DDBJ whole genome shotgun (WGS) entry which is preliminary data.</text>
</comment>
<dbReference type="PANTHER" id="PTHR38690:SF1">
    <property type="entry name" value="PROTEASE"/>
    <property type="match status" value="1"/>
</dbReference>